<evidence type="ECO:0000313" key="4">
    <source>
        <dbReference type="EMBL" id="PIT97595.1"/>
    </source>
</evidence>
<reference evidence="5" key="1">
    <citation type="submission" date="2017-09" db="EMBL/GenBank/DDBJ databases">
        <title>Depth-based differentiation of microbial function through sediment-hosted aquifers and enrichment of novel symbionts in the deep terrestrial subsurface.</title>
        <authorList>
            <person name="Probst A.J."/>
            <person name="Ladd B."/>
            <person name="Jarett J.K."/>
            <person name="Geller-Mcgrath D.E."/>
            <person name="Sieber C.M.K."/>
            <person name="Emerson J.B."/>
            <person name="Anantharaman K."/>
            <person name="Thomas B.C."/>
            <person name="Malmstrom R."/>
            <person name="Stieglmeier M."/>
            <person name="Klingl A."/>
            <person name="Woyke T."/>
            <person name="Ryan C.M."/>
            <person name="Banfield J.F."/>
        </authorList>
    </citation>
    <scope>NUCLEOTIDE SEQUENCE [LARGE SCALE GENOMIC DNA]</scope>
</reference>
<proteinExistence type="inferred from homology"/>
<comment type="similarity">
    <text evidence="1">Belongs to the universal ribosomal protein uL18 family.</text>
</comment>
<dbReference type="GO" id="GO:0006412">
    <property type="term" value="P:translation"/>
    <property type="evidence" value="ECO:0007669"/>
    <property type="project" value="InterPro"/>
</dbReference>
<dbReference type="EMBL" id="PEZV01000004">
    <property type="protein sequence ID" value="PIT97595.1"/>
    <property type="molecule type" value="Genomic_DNA"/>
</dbReference>
<dbReference type="GO" id="GO:1990904">
    <property type="term" value="C:ribonucleoprotein complex"/>
    <property type="evidence" value="ECO:0007669"/>
    <property type="project" value="UniProtKB-KW"/>
</dbReference>
<dbReference type="SUPFAM" id="SSF53137">
    <property type="entry name" value="Translational machinery components"/>
    <property type="match status" value="1"/>
</dbReference>
<dbReference type="CDD" id="cd00432">
    <property type="entry name" value="Ribosomal_L18_L5e"/>
    <property type="match status" value="1"/>
</dbReference>
<sequence>MEKKNQKTTTRRLRIFVKKSLKYFYANLADNEGVLISGRVSLGKRFDKDSQSLADVLVSECKKNKITEIIFDRSGYKYHGYVRKFADTLREQGLKF</sequence>
<dbReference type="AlphaFoldDB" id="A0A2M6WXT8"/>
<keyword evidence="3" id="KW-0687">Ribonucleoprotein</keyword>
<keyword evidence="2 4" id="KW-0689">Ribosomal protein</keyword>
<dbReference type="InterPro" id="IPR005484">
    <property type="entry name" value="Ribosomal_uL18_bac/plant/anim"/>
</dbReference>
<comment type="caution">
    <text evidence="4">The sequence shown here is derived from an EMBL/GenBank/DDBJ whole genome shotgun (WGS) entry which is preliminary data.</text>
</comment>
<protein>
    <submittedName>
        <fullName evidence="4">50S ribosomal protein L18</fullName>
    </submittedName>
</protein>
<dbReference type="Gene3D" id="3.30.420.100">
    <property type="match status" value="1"/>
</dbReference>
<evidence type="ECO:0000256" key="1">
    <source>
        <dbReference type="ARBA" id="ARBA00007116"/>
    </source>
</evidence>
<name>A0A2M6WXT8_9BACT</name>
<accession>A0A2M6WXT8</accession>
<evidence type="ECO:0000256" key="3">
    <source>
        <dbReference type="ARBA" id="ARBA00023274"/>
    </source>
</evidence>
<organism evidence="4 5">
    <name type="scientific">Candidatus Berkelbacteria bacterium CG10_big_fil_rev_8_21_14_0_10_41_12</name>
    <dbReference type="NCBI Taxonomy" id="1974513"/>
    <lineage>
        <taxon>Bacteria</taxon>
        <taxon>Candidatus Berkelbacteria</taxon>
    </lineage>
</organism>
<dbReference type="Pfam" id="PF00861">
    <property type="entry name" value="Ribosomal_L18p"/>
    <property type="match status" value="1"/>
</dbReference>
<evidence type="ECO:0000313" key="5">
    <source>
        <dbReference type="Proteomes" id="UP000228596"/>
    </source>
</evidence>
<evidence type="ECO:0000256" key="2">
    <source>
        <dbReference type="ARBA" id="ARBA00022980"/>
    </source>
</evidence>
<dbReference type="Proteomes" id="UP000228596">
    <property type="component" value="Unassembled WGS sequence"/>
</dbReference>
<dbReference type="GO" id="GO:0005840">
    <property type="term" value="C:ribosome"/>
    <property type="evidence" value="ECO:0007669"/>
    <property type="project" value="UniProtKB-KW"/>
</dbReference>
<gene>
    <name evidence="4" type="ORF">COT77_00590</name>
</gene>
<dbReference type="InterPro" id="IPR057268">
    <property type="entry name" value="Ribosomal_L18"/>
</dbReference>
<dbReference type="GO" id="GO:0003735">
    <property type="term" value="F:structural constituent of ribosome"/>
    <property type="evidence" value="ECO:0007669"/>
    <property type="project" value="InterPro"/>
</dbReference>